<name>A0AAP0HIQ1_9MAGN</name>
<dbReference type="EMBL" id="JBBNAG010000012">
    <property type="protein sequence ID" value="KAK9088574.1"/>
    <property type="molecule type" value="Genomic_DNA"/>
</dbReference>
<sequence length="58" mass="6525">MEAVPPMRTRHVAVFCYSSVITTGSPPIQKRHVIHASKPNQSHSDTWQRLGNKLLTTI</sequence>
<organism evidence="1 2">
    <name type="scientific">Stephania cephalantha</name>
    <dbReference type="NCBI Taxonomy" id="152367"/>
    <lineage>
        <taxon>Eukaryota</taxon>
        <taxon>Viridiplantae</taxon>
        <taxon>Streptophyta</taxon>
        <taxon>Embryophyta</taxon>
        <taxon>Tracheophyta</taxon>
        <taxon>Spermatophyta</taxon>
        <taxon>Magnoliopsida</taxon>
        <taxon>Ranunculales</taxon>
        <taxon>Menispermaceae</taxon>
        <taxon>Menispermoideae</taxon>
        <taxon>Cissampelideae</taxon>
        <taxon>Stephania</taxon>
    </lineage>
</organism>
<dbReference type="Proteomes" id="UP001419268">
    <property type="component" value="Unassembled WGS sequence"/>
</dbReference>
<protein>
    <submittedName>
        <fullName evidence="1">Uncharacterized protein</fullName>
    </submittedName>
</protein>
<dbReference type="AlphaFoldDB" id="A0AAP0HIQ1"/>
<keyword evidence="2" id="KW-1185">Reference proteome</keyword>
<proteinExistence type="predicted"/>
<reference evidence="1 2" key="1">
    <citation type="submission" date="2024-01" db="EMBL/GenBank/DDBJ databases">
        <title>Genome assemblies of Stephania.</title>
        <authorList>
            <person name="Yang L."/>
        </authorList>
    </citation>
    <scope>NUCLEOTIDE SEQUENCE [LARGE SCALE GENOMIC DNA]</scope>
    <source>
        <strain evidence="1">JXDWG</strain>
        <tissue evidence="1">Leaf</tissue>
    </source>
</reference>
<evidence type="ECO:0000313" key="2">
    <source>
        <dbReference type="Proteomes" id="UP001419268"/>
    </source>
</evidence>
<evidence type="ECO:0000313" key="1">
    <source>
        <dbReference type="EMBL" id="KAK9088574.1"/>
    </source>
</evidence>
<gene>
    <name evidence="1" type="ORF">Scep_027656</name>
</gene>
<comment type="caution">
    <text evidence="1">The sequence shown here is derived from an EMBL/GenBank/DDBJ whole genome shotgun (WGS) entry which is preliminary data.</text>
</comment>
<accession>A0AAP0HIQ1</accession>